<feature type="binding site" evidence="6">
    <location>
        <position position="85"/>
    </location>
    <ligand>
        <name>substrate</name>
    </ligand>
</feature>
<evidence type="ECO:0000256" key="2">
    <source>
        <dbReference type="ARBA" id="ARBA00005866"/>
    </source>
</evidence>
<feature type="binding site" evidence="6">
    <location>
        <position position="80"/>
    </location>
    <ligand>
        <name>substrate</name>
    </ligand>
</feature>
<dbReference type="Pfam" id="PF01263">
    <property type="entry name" value="Aldose_epim"/>
    <property type="match status" value="1"/>
</dbReference>
<evidence type="ECO:0000256" key="4">
    <source>
        <dbReference type="PIRNR" id="PIRNR016020"/>
    </source>
</evidence>
<dbReference type="STRING" id="1379270.GEMMAAP_01040"/>
<keyword evidence="3 4" id="KW-0413">Isomerase</keyword>
<comment type="similarity">
    <text evidence="2 4">Belongs to the glucose-6-phosphate 1-epimerase family.</text>
</comment>
<dbReference type="SUPFAM" id="SSF74650">
    <property type="entry name" value="Galactose mutarotase-like"/>
    <property type="match status" value="1"/>
</dbReference>
<dbReference type="EC" id="5.1.3.15" evidence="4"/>
<proteinExistence type="inferred from homology"/>
<dbReference type="KEGG" id="gph:GEMMAAP_01040"/>
<evidence type="ECO:0000256" key="5">
    <source>
        <dbReference type="PIRSR" id="PIRSR016020-1"/>
    </source>
</evidence>
<feature type="active site" evidence="5">
    <location>
        <position position="165"/>
    </location>
</feature>
<dbReference type="PIRSF" id="PIRSF016020">
    <property type="entry name" value="PHexose_mutarotase"/>
    <property type="match status" value="1"/>
</dbReference>
<dbReference type="GO" id="GO:0005737">
    <property type="term" value="C:cytoplasm"/>
    <property type="evidence" value="ECO:0007669"/>
    <property type="project" value="TreeGrafter"/>
</dbReference>
<sequence>MSLSPILTASTAPFVDLAAPDGARARVYLDGAQVASWIPAGSHEDRLFVSERALYGPGQSLRGGIPICFPQFGALGPLKQHGFARHCRWNVEQHTTDDEGARVVLQLVDSAETRALWPHPFCAALSVYVSGATLSVDLTITNTQDSALEHTVTSDAPFAFTVALHPYFRVQNALATTVVGLGGTRYRDALRDGALFEETRDPLPIDGPLDRIFYDTGDTLDMVEPHRTLRIEKRGFPDAVVWNPGAAGTSSRPDFLAGDERHMLCVEAAAIGTPVVLAPGQQWIGTQVMTAVSSAAPPVS</sequence>
<dbReference type="InterPro" id="IPR011013">
    <property type="entry name" value="Gal_mutarotase_sf_dom"/>
</dbReference>
<evidence type="ECO:0000256" key="3">
    <source>
        <dbReference type="ARBA" id="ARBA00023235"/>
    </source>
</evidence>
<evidence type="ECO:0000313" key="7">
    <source>
        <dbReference type="EMBL" id="AMW03808.1"/>
    </source>
</evidence>
<name>A0A143BFM1_9BACT</name>
<dbReference type="GO" id="GO:0047938">
    <property type="term" value="F:glucose-6-phosphate 1-epimerase activity"/>
    <property type="evidence" value="ECO:0007669"/>
    <property type="project" value="UniProtKB-UniRule"/>
</dbReference>
<reference evidence="7 8" key="1">
    <citation type="journal article" date="2014" name="Proc. Natl. Acad. Sci. U.S.A.">
        <title>Functional type 2 photosynthetic reaction centers found in the rare bacterial phylum Gemmatimonadetes.</title>
        <authorList>
            <person name="Zeng Y."/>
            <person name="Feng F."/>
            <person name="Medova H."/>
            <person name="Dean J."/>
            <person name="Koblizek M."/>
        </authorList>
    </citation>
    <scope>NUCLEOTIDE SEQUENCE [LARGE SCALE GENOMIC DNA]</scope>
    <source>
        <strain evidence="7 8">AP64</strain>
    </source>
</reference>
<feature type="active site" evidence="5">
    <location>
        <position position="267"/>
    </location>
</feature>
<gene>
    <name evidence="7" type="ORF">GEMMAAP_01040</name>
</gene>
<feature type="binding site" evidence="6">
    <location>
        <position position="62"/>
    </location>
    <ligand>
        <name>substrate</name>
    </ligand>
</feature>
<dbReference type="PANTHER" id="PTHR11122:SF13">
    <property type="entry name" value="GLUCOSE-6-PHOSPHATE 1-EPIMERASE"/>
    <property type="match status" value="1"/>
</dbReference>
<keyword evidence="8" id="KW-1185">Reference proteome</keyword>
<dbReference type="EMBL" id="CP011454">
    <property type="protein sequence ID" value="AMW03808.1"/>
    <property type="molecule type" value="Genomic_DNA"/>
</dbReference>
<dbReference type="PANTHER" id="PTHR11122">
    <property type="entry name" value="APOSPORY-ASSOCIATED PROTEIN C-RELATED"/>
    <property type="match status" value="1"/>
</dbReference>
<dbReference type="GO" id="GO:0005975">
    <property type="term" value="P:carbohydrate metabolic process"/>
    <property type="evidence" value="ECO:0007669"/>
    <property type="project" value="InterPro"/>
</dbReference>
<dbReference type="Proteomes" id="UP000076404">
    <property type="component" value="Chromosome"/>
</dbReference>
<dbReference type="GO" id="GO:0030246">
    <property type="term" value="F:carbohydrate binding"/>
    <property type="evidence" value="ECO:0007669"/>
    <property type="project" value="UniProtKB-UniRule"/>
</dbReference>
<protein>
    <recommendedName>
        <fullName evidence="4">Putative glucose-6-phosphate 1-epimerase</fullName>
        <ecNumber evidence="4">5.1.3.15</ecNumber>
    </recommendedName>
</protein>
<dbReference type="InterPro" id="IPR008183">
    <property type="entry name" value="Aldose_1/G6P_1-epimerase"/>
</dbReference>
<dbReference type="Gene3D" id="2.70.98.10">
    <property type="match status" value="1"/>
</dbReference>
<evidence type="ECO:0000313" key="8">
    <source>
        <dbReference type="Proteomes" id="UP000076404"/>
    </source>
</evidence>
<organism evidence="7 8">
    <name type="scientific">Gemmatimonas phototrophica</name>
    <dbReference type="NCBI Taxonomy" id="1379270"/>
    <lineage>
        <taxon>Bacteria</taxon>
        <taxon>Pseudomonadati</taxon>
        <taxon>Gemmatimonadota</taxon>
        <taxon>Gemmatimonadia</taxon>
        <taxon>Gemmatimonadales</taxon>
        <taxon>Gemmatimonadaceae</taxon>
        <taxon>Gemmatimonas</taxon>
    </lineage>
</organism>
<dbReference type="OrthoDB" id="9790727at2"/>
<evidence type="ECO:0000256" key="1">
    <source>
        <dbReference type="ARBA" id="ARBA00001096"/>
    </source>
</evidence>
<dbReference type="RefSeq" id="WP_053333905.1">
    <property type="nucleotide sequence ID" value="NZ_CP011454.1"/>
</dbReference>
<dbReference type="InterPro" id="IPR014718">
    <property type="entry name" value="GH-type_carb-bd"/>
</dbReference>
<accession>A0A143BFM1</accession>
<comment type="catalytic activity">
    <reaction evidence="1">
        <text>alpha-D-glucose 6-phosphate = beta-D-glucose 6-phosphate</text>
        <dbReference type="Rhea" id="RHEA:16249"/>
        <dbReference type="ChEBI" id="CHEBI:58225"/>
        <dbReference type="ChEBI" id="CHEBI:58247"/>
        <dbReference type="EC" id="5.1.3.15"/>
    </reaction>
</comment>
<dbReference type="AlphaFoldDB" id="A0A143BFM1"/>
<dbReference type="InterPro" id="IPR025532">
    <property type="entry name" value="G6P_1-epimerase"/>
</dbReference>
<evidence type="ECO:0000256" key="6">
    <source>
        <dbReference type="PIRSR" id="PIRSR016020-2"/>
    </source>
</evidence>
<dbReference type="eggNOG" id="COG0676">
    <property type="taxonomic scope" value="Bacteria"/>
</dbReference>
<dbReference type="CDD" id="cd09020">
    <property type="entry name" value="D-hex-6-P-epi_like"/>
    <property type="match status" value="1"/>
</dbReference>
<reference evidence="7 8" key="2">
    <citation type="journal article" date="2016" name="Environ. Microbiol. Rep.">
        <title>Metagenomic evidence for the presence of phototrophic Gemmatimonadetes bacteria in diverse environments.</title>
        <authorList>
            <person name="Zeng Y."/>
            <person name="Baumbach J."/>
            <person name="Barbosa E.G."/>
            <person name="Azevedo V."/>
            <person name="Zhang C."/>
            <person name="Koblizek M."/>
        </authorList>
    </citation>
    <scope>NUCLEOTIDE SEQUENCE [LARGE SCALE GENOMIC DNA]</scope>
    <source>
        <strain evidence="7 8">AP64</strain>
    </source>
</reference>